<proteinExistence type="predicted"/>
<dbReference type="CDD" id="cd00377">
    <property type="entry name" value="ICL_PEPM"/>
    <property type="match status" value="1"/>
</dbReference>
<dbReference type="PANTHER" id="PTHR42905">
    <property type="entry name" value="PHOSPHOENOLPYRUVATE CARBOXYLASE"/>
    <property type="match status" value="1"/>
</dbReference>
<protein>
    <submittedName>
        <fullName evidence="2">Isocitrate lyase/phosphoenolpyruvate mutase family protein</fullName>
    </submittedName>
</protein>
<dbReference type="Proteomes" id="UP001059950">
    <property type="component" value="Chromosome"/>
</dbReference>
<dbReference type="GO" id="GO:0016829">
    <property type="term" value="F:lyase activity"/>
    <property type="evidence" value="ECO:0007669"/>
    <property type="project" value="UniProtKB-KW"/>
</dbReference>
<dbReference type="InterPro" id="IPR040442">
    <property type="entry name" value="Pyrv_kinase-like_dom_sf"/>
</dbReference>
<sequence length="284" mass="30967">MSSAARLRLRELLDSQQCVTCASVFDPLSSRMADDIGFQVGILGGSVASLMSLGVPDIYLLTLSELAQQARRVCLASDLPVIIDGDNGYGNALNVMRTVAELEHAGAAVITIEDTVIPRPYKQPELNLSSVEEGCSKLLAALNARQDVNLGIFARTHAQQPHRDLLERVDAYSRTGVDGICIFGQISKALLVQLNRVTDLPLMLIDYAPSVLDSEELMQLGVRIHFNGHRAYEDSVKAAYQSLLQLHQGEVAGCEQSAKQLIGRFARQQRFTAISNDYLDPVAS</sequence>
<dbReference type="SUPFAM" id="SSF51621">
    <property type="entry name" value="Phosphoenolpyruvate/pyruvate domain"/>
    <property type="match status" value="1"/>
</dbReference>
<accession>A0ABY5GQF3</accession>
<evidence type="ECO:0000313" key="3">
    <source>
        <dbReference type="Proteomes" id="UP001059950"/>
    </source>
</evidence>
<keyword evidence="2" id="KW-0456">Lyase</keyword>
<keyword evidence="1" id="KW-0479">Metal-binding</keyword>
<dbReference type="InterPro" id="IPR039556">
    <property type="entry name" value="ICL/PEPM"/>
</dbReference>
<dbReference type="PANTHER" id="PTHR42905:SF3">
    <property type="entry name" value="OXALOACETATE DECARBOXYLASE"/>
    <property type="match status" value="1"/>
</dbReference>
<evidence type="ECO:0000313" key="2">
    <source>
        <dbReference type="EMBL" id="UTW02203.1"/>
    </source>
</evidence>
<dbReference type="EMBL" id="CP073344">
    <property type="protein sequence ID" value="UTW02203.1"/>
    <property type="molecule type" value="Genomic_DNA"/>
</dbReference>
<gene>
    <name evidence="2" type="ORF">KDX31_12625</name>
</gene>
<dbReference type="InterPro" id="IPR015813">
    <property type="entry name" value="Pyrv/PenolPyrv_kinase-like_dom"/>
</dbReference>
<reference evidence="2" key="1">
    <citation type="submission" date="2021-04" db="EMBL/GenBank/DDBJ databases">
        <title>Oceanospirillales bacteria with DddD are important DMSP degraders in coastal seawater.</title>
        <authorList>
            <person name="Liu J."/>
        </authorList>
    </citation>
    <scope>NUCLEOTIDE SEQUENCE</scope>
    <source>
        <strain evidence="2">GY6</strain>
    </source>
</reference>
<evidence type="ECO:0000256" key="1">
    <source>
        <dbReference type="ARBA" id="ARBA00022723"/>
    </source>
</evidence>
<dbReference type="Gene3D" id="3.20.20.60">
    <property type="entry name" value="Phosphoenolpyruvate-binding domains"/>
    <property type="match status" value="1"/>
</dbReference>
<name>A0ABY5GQF3_9GAMM</name>
<dbReference type="Pfam" id="PF13714">
    <property type="entry name" value="PEP_mutase"/>
    <property type="match status" value="1"/>
</dbReference>
<organism evidence="2 3">
    <name type="scientific">Amphritea atlantica</name>
    <dbReference type="NCBI Taxonomy" id="355243"/>
    <lineage>
        <taxon>Bacteria</taxon>
        <taxon>Pseudomonadati</taxon>
        <taxon>Pseudomonadota</taxon>
        <taxon>Gammaproteobacteria</taxon>
        <taxon>Oceanospirillales</taxon>
        <taxon>Oceanospirillaceae</taxon>
        <taxon>Amphritea</taxon>
    </lineage>
</organism>
<keyword evidence="3" id="KW-1185">Reference proteome</keyword>